<protein>
    <submittedName>
        <fullName evidence="1">Uncharacterized protein</fullName>
    </submittedName>
</protein>
<name>A0A1H4DEM9_BIZPA</name>
<evidence type="ECO:0000313" key="2">
    <source>
        <dbReference type="Proteomes" id="UP000198846"/>
    </source>
</evidence>
<dbReference type="Proteomes" id="UP000198846">
    <property type="component" value="Unassembled WGS sequence"/>
</dbReference>
<sequence length="50" mass="5153">MLGCRCGIIFYFAAKATAKATATAAEDDGEEIVETSARSDCDSTLGSSCN</sequence>
<reference evidence="2" key="1">
    <citation type="submission" date="2016-10" db="EMBL/GenBank/DDBJ databases">
        <authorList>
            <person name="Varghese N."/>
            <person name="Submissions S."/>
        </authorList>
    </citation>
    <scope>NUCLEOTIDE SEQUENCE [LARGE SCALE GENOMIC DNA]</scope>
    <source>
        <strain evidence="2">DSM 23842</strain>
    </source>
</reference>
<dbReference type="RefSeq" id="WP_177165345.1">
    <property type="nucleotide sequence ID" value="NZ_FNQK01000030.1"/>
</dbReference>
<gene>
    <name evidence="1" type="ORF">SAMN04487990_1303</name>
</gene>
<keyword evidence="2" id="KW-1185">Reference proteome</keyword>
<evidence type="ECO:0000313" key="1">
    <source>
        <dbReference type="EMBL" id="SEA71215.1"/>
    </source>
</evidence>
<dbReference type="EMBL" id="FNQK01000030">
    <property type="protein sequence ID" value="SEA71215.1"/>
    <property type="molecule type" value="Genomic_DNA"/>
</dbReference>
<dbReference type="AlphaFoldDB" id="A0A1H4DEM9"/>
<accession>A0A1H4DEM9</accession>
<organism evidence="1 2">
    <name type="scientific">Bizionia paragorgiae</name>
    <dbReference type="NCBI Taxonomy" id="283786"/>
    <lineage>
        <taxon>Bacteria</taxon>
        <taxon>Pseudomonadati</taxon>
        <taxon>Bacteroidota</taxon>
        <taxon>Flavobacteriia</taxon>
        <taxon>Flavobacteriales</taxon>
        <taxon>Flavobacteriaceae</taxon>
        <taxon>Bizionia</taxon>
    </lineage>
</organism>
<proteinExistence type="predicted"/>